<sequence>MEEEYICDIGTACSIQKVGEDIHIAFYNGDVCKYRGIVEGKDVLFISQWIIGNFSNESAHGGVYDERYNGR</sequence>
<dbReference type="EMBL" id="JOTM01000030">
    <property type="protein sequence ID" value="KEK22516.1"/>
    <property type="molecule type" value="Genomic_DNA"/>
</dbReference>
<reference evidence="1 2" key="1">
    <citation type="submission" date="2014-06" db="EMBL/GenBank/DDBJ databases">
        <title>Draft genome sequence of Bacillus gaemokensis JCM 15801 (MCCC 1A00707).</title>
        <authorList>
            <person name="Lai Q."/>
            <person name="Liu Y."/>
            <person name="Shao Z."/>
        </authorList>
    </citation>
    <scope>NUCLEOTIDE SEQUENCE [LARGE SCALE GENOMIC DNA]</scope>
    <source>
        <strain evidence="1 2">JCM 15801</strain>
    </source>
</reference>
<protein>
    <submittedName>
        <fullName evidence="1">Uncharacterized protein</fullName>
    </submittedName>
</protein>
<keyword evidence="2" id="KW-1185">Reference proteome</keyword>
<accession>A0A073K7K6</accession>
<organism evidence="1 2">
    <name type="scientific">Bacillus gaemokensis</name>
    <dbReference type="NCBI Taxonomy" id="574375"/>
    <lineage>
        <taxon>Bacteria</taxon>
        <taxon>Bacillati</taxon>
        <taxon>Bacillota</taxon>
        <taxon>Bacilli</taxon>
        <taxon>Bacillales</taxon>
        <taxon>Bacillaceae</taxon>
        <taxon>Bacillus</taxon>
        <taxon>Bacillus cereus group</taxon>
    </lineage>
</organism>
<comment type="caution">
    <text evidence="1">The sequence shown here is derived from an EMBL/GenBank/DDBJ whole genome shotgun (WGS) entry which is preliminary data.</text>
</comment>
<dbReference type="STRING" id="574375.AZF08_13760"/>
<dbReference type="RefSeq" id="WP_033677401.1">
    <property type="nucleotide sequence ID" value="NZ_JOTM01000030.1"/>
</dbReference>
<gene>
    <name evidence="1" type="ORF">BAGA_19160</name>
</gene>
<proteinExistence type="predicted"/>
<dbReference type="AlphaFoldDB" id="A0A073K7K6"/>
<evidence type="ECO:0000313" key="2">
    <source>
        <dbReference type="Proteomes" id="UP000027778"/>
    </source>
</evidence>
<name>A0A073K7K6_9BACI</name>
<dbReference type="Proteomes" id="UP000027778">
    <property type="component" value="Unassembled WGS sequence"/>
</dbReference>
<evidence type="ECO:0000313" key="1">
    <source>
        <dbReference type="EMBL" id="KEK22516.1"/>
    </source>
</evidence>